<dbReference type="EMBL" id="JACAZE010000008">
    <property type="protein sequence ID" value="KAF7308647.1"/>
    <property type="molecule type" value="Genomic_DNA"/>
</dbReference>
<sequence>MPLPEPRPPRNDDPRPPLNSRIISSVRRTLSTAKRRDPIPPMANENKSFPRFRYDSVAPPTVEQIAYGLHLSRTPHLRPTPKDGSLVSRPVPHPQPTPKPKQPTPNTPVPPLRSSMKKPGLAGSSSSTTDVTSTAPSTPHSSERSSASLRVRMARFIPHRGPGPHPPPPSTPSSARSSVSKQKAVRFSTNPVDEDERR</sequence>
<feature type="region of interest" description="Disordered" evidence="1">
    <location>
        <begin position="1"/>
        <end position="56"/>
    </location>
</feature>
<name>A0A8H6T1I1_MYCCL</name>
<protein>
    <submittedName>
        <fullName evidence="2">Uncharacterized protein</fullName>
    </submittedName>
</protein>
<evidence type="ECO:0000313" key="2">
    <source>
        <dbReference type="EMBL" id="KAF7308647.1"/>
    </source>
</evidence>
<reference evidence="2" key="1">
    <citation type="submission" date="2020-05" db="EMBL/GenBank/DDBJ databases">
        <title>Mycena genomes resolve the evolution of fungal bioluminescence.</title>
        <authorList>
            <person name="Tsai I.J."/>
        </authorList>
    </citation>
    <scope>NUCLEOTIDE SEQUENCE</scope>
    <source>
        <strain evidence="2">110903Hualien_Pintung</strain>
    </source>
</reference>
<dbReference type="OrthoDB" id="3265692at2759"/>
<keyword evidence="3" id="KW-1185">Reference proteome</keyword>
<evidence type="ECO:0000256" key="1">
    <source>
        <dbReference type="SAM" id="MobiDB-lite"/>
    </source>
</evidence>
<gene>
    <name evidence="2" type="ORF">HMN09_00714100</name>
</gene>
<organism evidence="2 3">
    <name type="scientific">Mycena chlorophos</name>
    <name type="common">Agaric fungus</name>
    <name type="synonym">Agaricus chlorophos</name>
    <dbReference type="NCBI Taxonomy" id="658473"/>
    <lineage>
        <taxon>Eukaryota</taxon>
        <taxon>Fungi</taxon>
        <taxon>Dikarya</taxon>
        <taxon>Basidiomycota</taxon>
        <taxon>Agaricomycotina</taxon>
        <taxon>Agaricomycetes</taxon>
        <taxon>Agaricomycetidae</taxon>
        <taxon>Agaricales</taxon>
        <taxon>Marasmiineae</taxon>
        <taxon>Mycenaceae</taxon>
        <taxon>Mycena</taxon>
    </lineage>
</organism>
<comment type="caution">
    <text evidence="2">The sequence shown here is derived from an EMBL/GenBank/DDBJ whole genome shotgun (WGS) entry which is preliminary data.</text>
</comment>
<feature type="compositionally biased region" description="Pro residues" evidence="1">
    <location>
        <begin position="91"/>
        <end position="111"/>
    </location>
</feature>
<feature type="compositionally biased region" description="Low complexity" evidence="1">
    <location>
        <begin position="124"/>
        <end position="138"/>
    </location>
</feature>
<evidence type="ECO:0000313" key="3">
    <source>
        <dbReference type="Proteomes" id="UP000613580"/>
    </source>
</evidence>
<dbReference type="AlphaFoldDB" id="A0A8H6T1I1"/>
<accession>A0A8H6T1I1</accession>
<feature type="compositionally biased region" description="Polar residues" evidence="1">
    <location>
        <begin position="21"/>
        <end position="32"/>
    </location>
</feature>
<dbReference type="Proteomes" id="UP000613580">
    <property type="component" value="Unassembled WGS sequence"/>
</dbReference>
<proteinExistence type="predicted"/>
<feature type="compositionally biased region" description="Pro residues" evidence="1">
    <location>
        <begin position="161"/>
        <end position="171"/>
    </location>
</feature>
<feature type="region of interest" description="Disordered" evidence="1">
    <location>
        <begin position="69"/>
        <end position="198"/>
    </location>
</feature>